<protein>
    <recommendedName>
        <fullName evidence="2">VanZ-like domain-containing protein</fullName>
    </recommendedName>
</protein>
<keyword evidence="1" id="KW-1133">Transmembrane helix</keyword>
<gene>
    <name evidence="3" type="ORF">S01H1_15505</name>
</gene>
<evidence type="ECO:0000313" key="3">
    <source>
        <dbReference type="EMBL" id="GAF73847.1"/>
    </source>
</evidence>
<accession>X0SD43</accession>
<organism evidence="3">
    <name type="scientific">marine sediment metagenome</name>
    <dbReference type="NCBI Taxonomy" id="412755"/>
    <lineage>
        <taxon>unclassified sequences</taxon>
        <taxon>metagenomes</taxon>
        <taxon>ecological metagenomes</taxon>
    </lineage>
</organism>
<feature type="domain" description="VanZ-like" evidence="2">
    <location>
        <begin position="14"/>
        <end position="124"/>
    </location>
</feature>
<feature type="transmembrane region" description="Helical" evidence="1">
    <location>
        <begin position="107"/>
        <end position="124"/>
    </location>
</feature>
<dbReference type="InterPro" id="IPR006976">
    <property type="entry name" value="VanZ-like"/>
</dbReference>
<dbReference type="AlphaFoldDB" id="X0SD43"/>
<reference evidence="3" key="1">
    <citation type="journal article" date="2014" name="Front. Microbiol.">
        <title>High frequency of phylogenetically diverse reductive dehalogenase-homologous genes in deep subseafloor sedimentary metagenomes.</title>
        <authorList>
            <person name="Kawai M."/>
            <person name="Futagami T."/>
            <person name="Toyoda A."/>
            <person name="Takaki Y."/>
            <person name="Nishi S."/>
            <person name="Hori S."/>
            <person name="Arai W."/>
            <person name="Tsubouchi T."/>
            <person name="Morono Y."/>
            <person name="Uchiyama I."/>
            <person name="Ito T."/>
            <person name="Fujiyama A."/>
            <person name="Inagaki F."/>
            <person name="Takami H."/>
        </authorList>
    </citation>
    <scope>NUCLEOTIDE SEQUENCE</scope>
    <source>
        <strain evidence="3">Expedition CK06-06</strain>
    </source>
</reference>
<keyword evidence="1" id="KW-0812">Transmembrane</keyword>
<name>X0SD43_9ZZZZ</name>
<evidence type="ECO:0000259" key="2">
    <source>
        <dbReference type="Pfam" id="PF04892"/>
    </source>
</evidence>
<proteinExistence type="predicted"/>
<sequence length="140" mass="15828">MSKPRTKRWLHYWLPVLLWMGMIFVASSRSSLPFVLNKTVDLVIKKAGHVTEYGALAFLLWRAISKERGWPVLPSFGGAFFLSLLYAASDEFHQTFVPGRDGTLTDVGLDALGALLALGLLWWFSREKGGDQRREPESFL</sequence>
<dbReference type="EMBL" id="BARS01008091">
    <property type="protein sequence ID" value="GAF73847.1"/>
    <property type="molecule type" value="Genomic_DNA"/>
</dbReference>
<evidence type="ECO:0000256" key="1">
    <source>
        <dbReference type="SAM" id="Phobius"/>
    </source>
</evidence>
<dbReference type="NCBIfam" id="NF037970">
    <property type="entry name" value="vanZ_1"/>
    <property type="match status" value="1"/>
</dbReference>
<feature type="transmembrane region" description="Helical" evidence="1">
    <location>
        <begin position="69"/>
        <end position="87"/>
    </location>
</feature>
<feature type="transmembrane region" description="Helical" evidence="1">
    <location>
        <begin position="12"/>
        <end position="36"/>
    </location>
</feature>
<keyword evidence="1" id="KW-0472">Membrane</keyword>
<comment type="caution">
    <text evidence="3">The sequence shown here is derived from an EMBL/GenBank/DDBJ whole genome shotgun (WGS) entry which is preliminary data.</text>
</comment>
<dbReference type="Pfam" id="PF04892">
    <property type="entry name" value="VanZ"/>
    <property type="match status" value="1"/>
</dbReference>